<proteinExistence type="predicted"/>
<reference evidence="2 3" key="1">
    <citation type="submission" date="2023-03" db="EMBL/GenBank/DDBJ databases">
        <title>High recombination rates correlate with genetic variation in Cardiocondyla obscurior ants.</title>
        <authorList>
            <person name="Errbii M."/>
        </authorList>
    </citation>
    <scope>NUCLEOTIDE SEQUENCE [LARGE SCALE GENOMIC DNA]</scope>
    <source>
        <strain evidence="2">Alpha-2009</strain>
        <tissue evidence="2">Whole body</tissue>
    </source>
</reference>
<name>A0AAW2EPW4_9HYME</name>
<dbReference type="AlphaFoldDB" id="A0AAW2EPW4"/>
<feature type="compositionally biased region" description="Low complexity" evidence="1">
    <location>
        <begin position="73"/>
        <end position="83"/>
    </location>
</feature>
<sequence>MDAKIPLANILLYSSSSNICSKLFFLAPLFLPLARPPSFFPGSSLPPVSNGSFAAEIHTDVSPTPRERHTRRPPASSPGSLSFSSPSLFTPLALPALLPRLLLRHPTNLHRPLDVVAETETEEERELAGSRITGDATTATPIALSAPKGGVLLDTLYVTFAHDSRTNIESG</sequence>
<evidence type="ECO:0000313" key="2">
    <source>
        <dbReference type="EMBL" id="KAL0105040.1"/>
    </source>
</evidence>
<protein>
    <submittedName>
        <fullName evidence="2">Uncharacterized protein</fullName>
    </submittedName>
</protein>
<dbReference type="Proteomes" id="UP001430953">
    <property type="component" value="Unassembled WGS sequence"/>
</dbReference>
<keyword evidence="3" id="KW-1185">Reference proteome</keyword>
<evidence type="ECO:0000313" key="3">
    <source>
        <dbReference type="Proteomes" id="UP001430953"/>
    </source>
</evidence>
<comment type="caution">
    <text evidence="2">The sequence shown here is derived from an EMBL/GenBank/DDBJ whole genome shotgun (WGS) entry which is preliminary data.</text>
</comment>
<gene>
    <name evidence="2" type="ORF">PUN28_016578</name>
</gene>
<accession>A0AAW2EPW4</accession>
<dbReference type="EMBL" id="JADYXP020000019">
    <property type="protein sequence ID" value="KAL0105040.1"/>
    <property type="molecule type" value="Genomic_DNA"/>
</dbReference>
<organism evidence="2 3">
    <name type="scientific">Cardiocondyla obscurior</name>
    <dbReference type="NCBI Taxonomy" id="286306"/>
    <lineage>
        <taxon>Eukaryota</taxon>
        <taxon>Metazoa</taxon>
        <taxon>Ecdysozoa</taxon>
        <taxon>Arthropoda</taxon>
        <taxon>Hexapoda</taxon>
        <taxon>Insecta</taxon>
        <taxon>Pterygota</taxon>
        <taxon>Neoptera</taxon>
        <taxon>Endopterygota</taxon>
        <taxon>Hymenoptera</taxon>
        <taxon>Apocrita</taxon>
        <taxon>Aculeata</taxon>
        <taxon>Formicoidea</taxon>
        <taxon>Formicidae</taxon>
        <taxon>Myrmicinae</taxon>
        <taxon>Cardiocondyla</taxon>
    </lineage>
</organism>
<evidence type="ECO:0000256" key="1">
    <source>
        <dbReference type="SAM" id="MobiDB-lite"/>
    </source>
</evidence>
<feature type="region of interest" description="Disordered" evidence="1">
    <location>
        <begin position="60"/>
        <end position="83"/>
    </location>
</feature>